<keyword evidence="3" id="KW-1185">Reference proteome</keyword>
<evidence type="ECO:0000313" key="2">
    <source>
        <dbReference type="EMBL" id="EAR87753.2"/>
    </source>
</evidence>
<dbReference type="KEGG" id="tet:TTHERM_00001180"/>
<feature type="region of interest" description="Disordered" evidence="1">
    <location>
        <begin position="519"/>
        <end position="540"/>
    </location>
</feature>
<name>Q22SL9_TETTS</name>
<accession>Q22SL9</accession>
<evidence type="ECO:0000313" key="3">
    <source>
        <dbReference type="Proteomes" id="UP000009168"/>
    </source>
</evidence>
<sequence>MQVQRSRQKAQTLVLRSEFDPQNFNLLPQKAVDDNKQAFRQISDHGQEQHSPSIELNKSVKRDTFQAENDQNNVIINNYSSPFQKLQSQIIHQQVPAKKLMSLNVTPIGSQQSINLSAIKKHSTIGNIFQLGYKVPQSQSTNLLELKDNSPIRNKNASQSRGSDNILRTSEIFSPEKPALPNLNKSIILKQGALPTVNSNNINQNNVSNPNINISKSNIFNATLNGSHLFNKLPSKLNQKSHINLPNQNNSSKLSQIVFNPNDFLIQKTHTNFNLHNHHQSNHLSTTNNQIKIDLREALKQNVRKSLNDFSPMRNQDGAANEQKVDTYISLRHSSLVHLDEDAKSPILNGNHKKIIPLQTSNAMLPQSVVNSMKVLKRPQSRQAQSQDALGSPLSDSKYNQQFNQRMKQLNQLIQQQKDQSSFEDSSRISSKRTIKDIKDIQADKFQFISNENQKQYNQQQSLAYDNERQEKPNKLNEFEQTEEQKNFQIEFLRKIRRKQTMRFTQKIQSLQEKLNDEEEELGFKGKDSSESGDRAKKQNNRNFKEIFEKSLETKELCNDDDTSTLNRAKKVLEISEDFRKLLRYEISRPQTAIYKSYIFFLSDIDPKVFIEGVVFLFQNALTISLTNNYDVKKRKYSYKIPEKFFSLLNKVYKVKILEERYQFNEAQIDRFSYLIIRQYEEQQLKPQNLLEELGGAKKCQQLITDFFSQVSARLDSKDQFTDKQIQEIGISFLTNKEEGISNFINYMKRTKRILEGSIYQVKHALYQFLYVEKNQFFEDEIKKSFLYAFEKIRYKYFTTYAAIDTEQISKDILKYFLTKKPILEYFKEENRSEKIHFLIIQVVECFIYQNKTTNIINYLQEATIKPIDESFFLMLEPLFLEPFKRLKLGQIFTRNTEMKFSWMKIGFNILQGPDQLLERIEELLLNMKNWIDGMIQQKQLNKQQLSKINHIQNLSFLKYFIYHAITPDLFNNSDIYFMINTFQTSQEAVLFQLKGLKRILLHMRFKPNEAYDVAEYLIKTFNEAFLCAPPQI</sequence>
<organism evidence="2 3">
    <name type="scientific">Tetrahymena thermophila (strain SB210)</name>
    <dbReference type="NCBI Taxonomy" id="312017"/>
    <lineage>
        <taxon>Eukaryota</taxon>
        <taxon>Sar</taxon>
        <taxon>Alveolata</taxon>
        <taxon>Ciliophora</taxon>
        <taxon>Intramacronucleata</taxon>
        <taxon>Oligohymenophorea</taxon>
        <taxon>Hymenostomatida</taxon>
        <taxon>Tetrahymenina</taxon>
        <taxon>Tetrahymenidae</taxon>
        <taxon>Tetrahymena</taxon>
    </lineage>
</organism>
<dbReference type="RefSeq" id="XP_001007998.2">
    <property type="nucleotide sequence ID" value="XM_001007998.2"/>
</dbReference>
<dbReference type="AlphaFoldDB" id="Q22SL9"/>
<dbReference type="HOGENOM" id="CLU_296571_0_0_1"/>
<reference evidence="3" key="1">
    <citation type="journal article" date="2006" name="PLoS Biol.">
        <title>Macronuclear genome sequence of the ciliate Tetrahymena thermophila, a model eukaryote.</title>
        <authorList>
            <person name="Eisen J.A."/>
            <person name="Coyne R.S."/>
            <person name="Wu M."/>
            <person name="Wu D."/>
            <person name="Thiagarajan M."/>
            <person name="Wortman J.R."/>
            <person name="Badger J.H."/>
            <person name="Ren Q."/>
            <person name="Amedeo P."/>
            <person name="Jones K.M."/>
            <person name="Tallon L.J."/>
            <person name="Delcher A.L."/>
            <person name="Salzberg S.L."/>
            <person name="Silva J.C."/>
            <person name="Haas B.J."/>
            <person name="Majoros W.H."/>
            <person name="Farzad M."/>
            <person name="Carlton J.M."/>
            <person name="Smith R.K. Jr."/>
            <person name="Garg J."/>
            <person name="Pearlman R.E."/>
            <person name="Karrer K.M."/>
            <person name="Sun L."/>
            <person name="Manning G."/>
            <person name="Elde N.C."/>
            <person name="Turkewitz A.P."/>
            <person name="Asai D.J."/>
            <person name="Wilkes D.E."/>
            <person name="Wang Y."/>
            <person name="Cai H."/>
            <person name="Collins K."/>
            <person name="Stewart B.A."/>
            <person name="Lee S.R."/>
            <person name="Wilamowska K."/>
            <person name="Weinberg Z."/>
            <person name="Ruzzo W.L."/>
            <person name="Wloga D."/>
            <person name="Gaertig J."/>
            <person name="Frankel J."/>
            <person name="Tsao C.-C."/>
            <person name="Gorovsky M.A."/>
            <person name="Keeling P.J."/>
            <person name="Waller R.F."/>
            <person name="Patron N.J."/>
            <person name="Cherry J.M."/>
            <person name="Stover N.A."/>
            <person name="Krieger C.J."/>
            <person name="del Toro C."/>
            <person name="Ryder H.F."/>
            <person name="Williamson S.C."/>
            <person name="Barbeau R.A."/>
            <person name="Hamilton E.P."/>
            <person name="Orias E."/>
        </authorList>
    </citation>
    <scope>NUCLEOTIDE SEQUENCE [LARGE SCALE GENOMIC DNA]</scope>
    <source>
        <strain evidence="3">SB210</strain>
    </source>
</reference>
<feature type="region of interest" description="Disordered" evidence="1">
    <location>
        <begin position="375"/>
        <end position="398"/>
    </location>
</feature>
<proteinExistence type="predicted"/>
<protein>
    <submittedName>
        <fullName evidence="2">Uncharacterized protein</fullName>
    </submittedName>
</protein>
<dbReference type="Proteomes" id="UP000009168">
    <property type="component" value="Unassembled WGS sequence"/>
</dbReference>
<gene>
    <name evidence="2" type="ORF">TTHERM_00001180</name>
</gene>
<feature type="compositionally biased region" description="Polar residues" evidence="1">
    <location>
        <begin position="381"/>
        <end position="398"/>
    </location>
</feature>
<evidence type="ECO:0000256" key="1">
    <source>
        <dbReference type="SAM" id="MobiDB-lite"/>
    </source>
</evidence>
<feature type="compositionally biased region" description="Basic and acidic residues" evidence="1">
    <location>
        <begin position="522"/>
        <end position="540"/>
    </location>
</feature>
<dbReference type="InParanoid" id="Q22SL9"/>
<dbReference type="GeneID" id="7832349"/>
<dbReference type="EMBL" id="GG662845">
    <property type="protein sequence ID" value="EAR87753.2"/>
    <property type="molecule type" value="Genomic_DNA"/>
</dbReference>